<keyword evidence="1" id="KW-0812">Transmembrane</keyword>
<reference evidence="3" key="1">
    <citation type="journal article" date="2019" name="Int. J. Syst. Evol. Microbiol.">
        <title>The Global Catalogue of Microorganisms (GCM) 10K type strain sequencing project: providing services to taxonomists for standard genome sequencing and annotation.</title>
        <authorList>
            <consortium name="The Broad Institute Genomics Platform"/>
            <consortium name="The Broad Institute Genome Sequencing Center for Infectious Disease"/>
            <person name="Wu L."/>
            <person name="Ma J."/>
        </authorList>
    </citation>
    <scope>NUCLEOTIDE SEQUENCE [LARGE SCALE GENOMIC DNA]</scope>
    <source>
        <strain evidence="3">JCM 16034</strain>
    </source>
</reference>
<dbReference type="EMBL" id="BAAAQW010000003">
    <property type="protein sequence ID" value="GAA2197781.1"/>
    <property type="molecule type" value="Genomic_DNA"/>
</dbReference>
<accession>A0ABP5NH97</accession>
<keyword evidence="1" id="KW-0472">Membrane</keyword>
<keyword evidence="1" id="KW-1133">Transmembrane helix</keyword>
<keyword evidence="3" id="KW-1185">Reference proteome</keyword>
<organism evidence="2 3">
    <name type="scientific">Sinomonas flava</name>
    <dbReference type="NCBI Taxonomy" id="496857"/>
    <lineage>
        <taxon>Bacteria</taxon>
        <taxon>Bacillati</taxon>
        <taxon>Actinomycetota</taxon>
        <taxon>Actinomycetes</taxon>
        <taxon>Micrococcales</taxon>
        <taxon>Micrococcaceae</taxon>
        <taxon>Sinomonas</taxon>
    </lineage>
</organism>
<evidence type="ECO:0000313" key="2">
    <source>
        <dbReference type="EMBL" id="GAA2197781.1"/>
    </source>
</evidence>
<name>A0ABP5NH97_9MICC</name>
<comment type="caution">
    <text evidence="2">The sequence shown here is derived from an EMBL/GenBank/DDBJ whole genome shotgun (WGS) entry which is preliminary data.</text>
</comment>
<dbReference type="Proteomes" id="UP001500432">
    <property type="component" value="Unassembled WGS sequence"/>
</dbReference>
<gene>
    <name evidence="2" type="ORF">GCM10009849_07990</name>
</gene>
<sequence length="47" mass="5316">MWEAAMDWVLIGTSGIIALILAIWTVVREDVSVTGRGRHRRRRPAQA</sequence>
<evidence type="ECO:0000256" key="1">
    <source>
        <dbReference type="SAM" id="Phobius"/>
    </source>
</evidence>
<feature type="transmembrane region" description="Helical" evidence="1">
    <location>
        <begin position="6"/>
        <end position="27"/>
    </location>
</feature>
<evidence type="ECO:0000313" key="3">
    <source>
        <dbReference type="Proteomes" id="UP001500432"/>
    </source>
</evidence>
<proteinExistence type="predicted"/>
<protein>
    <submittedName>
        <fullName evidence="2">Uncharacterized protein</fullName>
    </submittedName>
</protein>